<gene>
    <name evidence="2" type="ORF">TRP8649_00462</name>
</gene>
<evidence type="ECO:0008006" key="4">
    <source>
        <dbReference type="Google" id="ProtNLM"/>
    </source>
</evidence>
<sequence length="182" mass="19827">MRHMIAALTLTLISTFATTSATADISWRAGEMGNGSVMVMKDRSGAMTHVKRGSAGGVHLFDLYAGQGSAAEFLGSYKVNARGEVTETMAIDGAVTRYTPHRCNRTLGKCQFTVTHADGYVEQRTRVTEAVRGGLRYWEYGADGLMAEGAMQLDQLGASKGGWKKGRSKRKTRTRRIMIALK</sequence>
<feature type="signal peptide" evidence="1">
    <location>
        <begin position="1"/>
        <end position="23"/>
    </location>
</feature>
<reference evidence="3" key="1">
    <citation type="submission" date="2017-05" db="EMBL/GenBank/DDBJ databases">
        <authorList>
            <person name="Rodrigo-Torres L."/>
            <person name="Arahal R. D."/>
            <person name="Lucena T."/>
        </authorList>
    </citation>
    <scope>NUCLEOTIDE SEQUENCE [LARGE SCALE GENOMIC DNA]</scope>
    <source>
        <strain evidence="3">CECT 8649</strain>
    </source>
</reference>
<dbReference type="RefSeq" id="WP_099242193.1">
    <property type="nucleotide sequence ID" value="NZ_FXXP01000001.1"/>
</dbReference>
<keyword evidence="1" id="KW-0732">Signal</keyword>
<dbReference type="AlphaFoldDB" id="A0A238J890"/>
<dbReference type="OrthoDB" id="7873843at2"/>
<evidence type="ECO:0000256" key="1">
    <source>
        <dbReference type="SAM" id="SignalP"/>
    </source>
</evidence>
<organism evidence="2 3">
    <name type="scientific">Pelagimonas phthalicica</name>
    <dbReference type="NCBI Taxonomy" id="1037362"/>
    <lineage>
        <taxon>Bacteria</taxon>
        <taxon>Pseudomonadati</taxon>
        <taxon>Pseudomonadota</taxon>
        <taxon>Alphaproteobacteria</taxon>
        <taxon>Rhodobacterales</taxon>
        <taxon>Roseobacteraceae</taxon>
        <taxon>Pelagimonas</taxon>
    </lineage>
</organism>
<dbReference type="Proteomes" id="UP000225972">
    <property type="component" value="Unassembled WGS sequence"/>
</dbReference>
<feature type="chain" id="PRO_5012986181" description="YD repeat-containing protein" evidence="1">
    <location>
        <begin position="24"/>
        <end position="182"/>
    </location>
</feature>
<evidence type="ECO:0000313" key="3">
    <source>
        <dbReference type="Proteomes" id="UP000225972"/>
    </source>
</evidence>
<proteinExistence type="predicted"/>
<accession>A0A238J890</accession>
<protein>
    <recommendedName>
        <fullName evidence="4">YD repeat-containing protein</fullName>
    </recommendedName>
</protein>
<evidence type="ECO:0000313" key="2">
    <source>
        <dbReference type="EMBL" id="SMX26387.1"/>
    </source>
</evidence>
<name>A0A238J890_9RHOB</name>
<dbReference type="EMBL" id="FXXP01000001">
    <property type="protein sequence ID" value="SMX26387.1"/>
    <property type="molecule type" value="Genomic_DNA"/>
</dbReference>
<keyword evidence="3" id="KW-1185">Reference proteome</keyword>